<dbReference type="NCBIfam" id="TIGR02227">
    <property type="entry name" value="sigpep_I_bact"/>
    <property type="match status" value="1"/>
</dbReference>
<dbReference type="RefSeq" id="WP_269745320.1">
    <property type="nucleotide sequence ID" value="NZ_AVPG01000002.1"/>
</dbReference>
<dbReference type="InterPro" id="IPR000223">
    <property type="entry name" value="Pept_S26A_signal_pept_1"/>
</dbReference>
<comment type="similarity">
    <text evidence="3 7">Belongs to the peptidase S26 family.</text>
</comment>
<dbReference type="STRING" id="1385512.N784_07310"/>
<reference evidence="9 10" key="1">
    <citation type="submission" date="2013-08" db="EMBL/GenBank/DDBJ databases">
        <authorList>
            <person name="Huang J."/>
            <person name="Wang G."/>
        </authorList>
    </citation>
    <scope>NUCLEOTIDE SEQUENCE [LARGE SCALE GENOMIC DNA]</scope>
    <source>
        <strain evidence="9 10">JSM 072002</strain>
    </source>
</reference>
<evidence type="ECO:0000313" key="9">
    <source>
        <dbReference type="EMBL" id="KGX88467.1"/>
    </source>
</evidence>
<dbReference type="PROSITE" id="PS00761">
    <property type="entry name" value="SPASE_I_3"/>
    <property type="match status" value="1"/>
</dbReference>
<keyword evidence="7" id="KW-0472">Membrane</keyword>
<gene>
    <name evidence="9" type="ORF">N784_07310</name>
</gene>
<evidence type="ECO:0000256" key="7">
    <source>
        <dbReference type="RuleBase" id="RU362042"/>
    </source>
</evidence>
<dbReference type="PROSITE" id="PS00760">
    <property type="entry name" value="SPASE_I_2"/>
    <property type="match status" value="1"/>
</dbReference>
<accession>A0A0A5HXY5</accession>
<keyword evidence="10" id="KW-1185">Reference proteome</keyword>
<dbReference type="CDD" id="cd06530">
    <property type="entry name" value="S26_SPase_I"/>
    <property type="match status" value="1"/>
</dbReference>
<keyword evidence="7" id="KW-0812">Transmembrane</keyword>
<dbReference type="InterPro" id="IPR036286">
    <property type="entry name" value="LexA/Signal_pep-like_sf"/>
</dbReference>
<dbReference type="PANTHER" id="PTHR43390">
    <property type="entry name" value="SIGNAL PEPTIDASE I"/>
    <property type="match status" value="1"/>
</dbReference>
<keyword evidence="7" id="KW-0645">Protease</keyword>
<dbReference type="InterPro" id="IPR019758">
    <property type="entry name" value="Pept_S26A_signal_pept_1_CS"/>
</dbReference>
<comment type="caution">
    <text evidence="9">The sequence shown here is derived from an EMBL/GenBank/DDBJ whole genome shotgun (WGS) entry which is preliminary data.</text>
</comment>
<evidence type="ECO:0000256" key="1">
    <source>
        <dbReference type="ARBA" id="ARBA00000677"/>
    </source>
</evidence>
<protein>
    <recommendedName>
        <fullName evidence="4 7">Signal peptidase I</fullName>
        <ecNumber evidence="4 7">3.4.21.89</ecNumber>
    </recommendedName>
</protein>
<evidence type="ECO:0000256" key="4">
    <source>
        <dbReference type="ARBA" id="ARBA00013208"/>
    </source>
</evidence>
<dbReference type="Proteomes" id="UP000030401">
    <property type="component" value="Unassembled WGS sequence"/>
</dbReference>
<dbReference type="EMBL" id="AVPG01000002">
    <property type="protein sequence ID" value="KGX88467.1"/>
    <property type="molecule type" value="Genomic_DNA"/>
</dbReference>
<dbReference type="AlphaFoldDB" id="A0A0A5HXY5"/>
<comment type="subcellular location">
    <subcellularLocation>
        <location evidence="2">Cell membrane</location>
        <topology evidence="2">Single-pass type II membrane protein</topology>
    </subcellularLocation>
    <subcellularLocation>
        <location evidence="7">Membrane</location>
        <topology evidence="7">Single-pass type II membrane protein</topology>
    </subcellularLocation>
</comment>
<dbReference type="PANTHER" id="PTHR43390:SF1">
    <property type="entry name" value="CHLOROPLAST PROCESSING PEPTIDASE"/>
    <property type="match status" value="1"/>
</dbReference>
<evidence type="ECO:0000313" key="10">
    <source>
        <dbReference type="Proteomes" id="UP000030401"/>
    </source>
</evidence>
<organism evidence="9 10">
    <name type="scientific">Pontibacillus litoralis JSM 072002</name>
    <dbReference type="NCBI Taxonomy" id="1385512"/>
    <lineage>
        <taxon>Bacteria</taxon>
        <taxon>Bacillati</taxon>
        <taxon>Bacillota</taxon>
        <taxon>Bacilli</taxon>
        <taxon>Bacillales</taxon>
        <taxon>Bacillaceae</taxon>
        <taxon>Pontibacillus</taxon>
    </lineage>
</organism>
<evidence type="ECO:0000256" key="5">
    <source>
        <dbReference type="ARBA" id="ARBA00022801"/>
    </source>
</evidence>
<evidence type="ECO:0000256" key="6">
    <source>
        <dbReference type="PIRSR" id="PIRSR600223-1"/>
    </source>
</evidence>
<dbReference type="eggNOG" id="COG0681">
    <property type="taxonomic scope" value="Bacteria"/>
</dbReference>
<dbReference type="PRINTS" id="PR00727">
    <property type="entry name" value="LEADERPTASE"/>
</dbReference>
<dbReference type="Pfam" id="PF10502">
    <property type="entry name" value="Peptidase_S26"/>
    <property type="match status" value="1"/>
</dbReference>
<sequence length="185" mass="21293">MSGKRKEWFDWFKALSIAVIITFFIRLFLFSPVMVEGPSMLPTLQSGDYLIVNKMSYTIGDPERFDTIVFQATESKKYIKRVIGLPGEHIEYKNDVLYVNGEPILEPFLEDKLSHLNENQSYTFDFALEDIPGGYKTIPDGYYLVLGDNRNNSTDSRRLGLISEERFIGKAQFAIWPFNRIGLVS</sequence>
<comment type="catalytic activity">
    <reaction evidence="1 7">
        <text>Cleavage of hydrophobic, N-terminal signal or leader sequences from secreted and periplasmic proteins.</text>
        <dbReference type="EC" id="3.4.21.89"/>
    </reaction>
</comment>
<feature type="domain" description="Peptidase S26" evidence="8">
    <location>
        <begin position="9"/>
        <end position="176"/>
    </location>
</feature>
<dbReference type="Gene3D" id="2.10.109.10">
    <property type="entry name" value="Umud Fragment, subunit A"/>
    <property type="match status" value="1"/>
</dbReference>
<feature type="transmembrane region" description="Helical" evidence="7">
    <location>
        <begin position="12"/>
        <end position="35"/>
    </location>
</feature>
<dbReference type="GO" id="GO:0005886">
    <property type="term" value="C:plasma membrane"/>
    <property type="evidence" value="ECO:0007669"/>
    <property type="project" value="UniProtKB-SubCell"/>
</dbReference>
<dbReference type="GO" id="GO:0004252">
    <property type="term" value="F:serine-type endopeptidase activity"/>
    <property type="evidence" value="ECO:0007669"/>
    <property type="project" value="InterPro"/>
</dbReference>
<feature type="active site" evidence="6">
    <location>
        <position position="80"/>
    </location>
</feature>
<evidence type="ECO:0000259" key="8">
    <source>
        <dbReference type="Pfam" id="PF10502"/>
    </source>
</evidence>
<dbReference type="InterPro" id="IPR019533">
    <property type="entry name" value="Peptidase_S26"/>
</dbReference>
<dbReference type="InterPro" id="IPR019757">
    <property type="entry name" value="Pept_S26A_signal_pept_1_Lys-AS"/>
</dbReference>
<dbReference type="SUPFAM" id="SSF51306">
    <property type="entry name" value="LexA/Signal peptidase"/>
    <property type="match status" value="1"/>
</dbReference>
<keyword evidence="7" id="KW-1133">Transmembrane helix</keyword>
<proteinExistence type="inferred from homology"/>
<name>A0A0A5HXY5_9BACI</name>
<evidence type="ECO:0000256" key="3">
    <source>
        <dbReference type="ARBA" id="ARBA00009370"/>
    </source>
</evidence>
<keyword evidence="5 7" id="KW-0378">Hydrolase</keyword>
<dbReference type="GO" id="GO:0006465">
    <property type="term" value="P:signal peptide processing"/>
    <property type="evidence" value="ECO:0007669"/>
    <property type="project" value="InterPro"/>
</dbReference>
<dbReference type="GO" id="GO:0009003">
    <property type="term" value="F:signal peptidase activity"/>
    <property type="evidence" value="ECO:0007669"/>
    <property type="project" value="UniProtKB-EC"/>
</dbReference>
<feature type="active site" evidence="6">
    <location>
        <position position="39"/>
    </location>
</feature>
<evidence type="ECO:0000256" key="2">
    <source>
        <dbReference type="ARBA" id="ARBA00004401"/>
    </source>
</evidence>
<dbReference type="EC" id="3.4.21.89" evidence="4 7"/>